<dbReference type="Proteomes" id="UP000828390">
    <property type="component" value="Unassembled WGS sequence"/>
</dbReference>
<dbReference type="AlphaFoldDB" id="A0A9D4N4R0"/>
<dbReference type="GO" id="GO:0046422">
    <property type="term" value="F:violaxanthin de-epoxidase activity"/>
    <property type="evidence" value="ECO:0007669"/>
    <property type="project" value="InterPro"/>
</dbReference>
<comment type="caution">
    <text evidence="2">The sequence shown here is derived from an EMBL/GenBank/DDBJ whole genome shotgun (WGS) entry which is preliminary data.</text>
</comment>
<organism evidence="2 3">
    <name type="scientific">Dreissena polymorpha</name>
    <name type="common">Zebra mussel</name>
    <name type="synonym">Mytilus polymorpha</name>
    <dbReference type="NCBI Taxonomy" id="45954"/>
    <lineage>
        <taxon>Eukaryota</taxon>
        <taxon>Metazoa</taxon>
        <taxon>Spiralia</taxon>
        <taxon>Lophotrochozoa</taxon>
        <taxon>Mollusca</taxon>
        <taxon>Bivalvia</taxon>
        <taxon>Autobranchia</taxon>
        <taxon>Heteroconchia</taxon>
        <taxon>Euheterodonta</taxon>
        <taxon>Imparidentia</taxon>
        <taxon>Neoheterodontei</taxon>
        <taxon>Myida</taxon>
        <taxon>Dreissenoidea</taxon>
        <taxon>Dreissenidae</taxon>
        <taxon>Dreissena</taxon>
    </lineage>
</organism>
<reference evidence="2" key="1">
    <citation type="journal article" date="2019" name="bioRxiv">
        <title>The Genome of the Zebra Mussel, Dreissena polymorpha: A Resource for Invasive Species Research.</title>
        <authorList>
            <person name="McCartney M.A."/>
            <person name="Auch B."/>
            <person name="Kono T."/>
            <person name="Mallez S."/>
            <person name="Zhang Y."/>
            <person name="Obille A."/>
            <person name="Becker A."/>
            <person name="Abrahante J.E."/>
            <person name="Garbe J."/>
            <person name="Badalamenti J.P."/>
            <person name="Herman A."/>
            <person name="Mangelson H."/>
            <person name="Liachko I."/>
            <person name="Sullivan S."/>
            <person name="Sone E.D."/>
            <person name="Koren S."/>
            <person name="Silverstein K.A.T."/>
            <person name="Beckman K.B."/>
            <person name="Gohl D.M."/>
        </authorList>
    </citation>
    <scope>NUCLEOTIDE SEQUENCE</scope>
    <source>
        <strain evidence="2">Duluth1</strain>
        <tissue evidence="2">Whole animal</tissue>
    </source>
</reference>
<feature type="domain" description="VDE lipocalin" evidence="1">
    <location>
        <begin position="8"/>
        <end position="74"/>
    </location>
</feature>
<dbReference type="EMBL" id="JAIWYP010000001">
    <property type="protein sequence ID" value="KAH3889668.1"/>
    <property type="molecule type" value="Genomic_DNA"/>
</dbReference>
<evidence type="ECO:0000313" key="3">
    <source>
        <dbReference type="Proteomes" id="UP000828390"/>
    </source>
</evidence>
<dbReference type="InterPro" id="IPR010788">
    <property type="entry name" value="VDE_dom"/>
</dbReference>
<protein>
    <recommendedName>
        <fullName evidence="1">VDE lipocalin domain-containing protein</fullName>
    </recommendedName>
</protein>
<keyword evidence="3" id="KW-1185">Reference proteome</keyword>
<dbReference type="Pfam" id="PF07137">
    <property type="entry name" value="VDE"/>
    <property type="match status" value="1"/>
</dbReference>
<evidence type="ECO:0000313" key="2">
    <source>
        <dbReference type="EMBL" id="KAH3889668.1"/>
    </source>
</evidence>
<sequence length="224" mass="25469">MGHVVKAKMPNIVCMNTYEDAVFDAFMKCMVDDNHCLTLTPSDPTFRCSPPVSTLSNFSLSELTGTMTHVAQLDPLKPGELDLTNHMMGITMYEKWQIVDIHTSKCNHPTGGTKEGSCIPGNRQLARKITRQSPKLCGRNWVTTLTTTVDHGRLPRPLRPLRPLRQLIPVNTVQDTTMILSKRPLRPLRPLRQLVRVNTVQEKRLLRPLRQLTTSPCEYSTRYH</sequence>
<name>A0A9D4N4R0_DREPO</name>
<proteinExistence type="predicted"/>
<accession>A0A9D4N4R0</accession>
<evidence type="ECO:0000259" key="1">
    <source>
        <dbReference type="Pfam" id="PF07137"/>
    </source>
</evidence>
<gene>
    <name evidence="2" type="ORF">DPMN_013729</name>
</gene>
<reference evidence="2" key="2">
    <citation type="submission" date="2020-11" db="EMBL/GenBank/DDBJ databases">
        <authorList>
            <person name="McCartney M.A."/>
            <person name="Auch B."/>
            <person name="Kono T."/>
            <person name="Mallez S."/>
            <person name="Becker A."/>
            <person name="Gohl D.M."/>
            <person name="Silverstein K.A.T."/>
            <person name="Koren S."/>
            <person name="Bechman K.B."/>
            <person name="Herman A."/>
            <person name="Abrahante J.E."/>
            <person name="Garbe J."/>
        </authorList>
    </citation>
    <scope>NUCLEOTIDE SEQUENCE</scope>
    <source>
        <strain evidence="2">Duluth1</strain>
        <tissue evidence="2">Whole animal</tissue>
    </source>
</reference>